<dbReference type="EMBL" id="WXEY01000016">
    <property type="protein sequence ID" value="MZP30646.1"/>
    <property type="molecule type" value="Genomic_DNA"/>
</dbReference>
<feature type="binding site" evidence="10">
    <location>
        <position position="116"/>
    </location>
    <ligand>
        <name>carbamoyl phosphate</name>
        <dbReference type="ChEBI" id="CHEBI:58228"/>
    </ligand>
</feature>
<dbReference type="Gene3D" id="3.40.50.1370">
    <property type="entry name" value="Aspartate/ornithine carbamoyltransferase"/>
    <property type="match status" value="2"/>
</dbReference>
<dbReference type="FunFam" id="3.40.50.1370:FF:000016">
    <property type="entry name" value="Ornithine carbamoyltransferase"/>
    <property type="match status" value="1"/>
</dbReference>
<evidence type="ECO:0000256" key="8">
    <source>
        <dbReference type="ARBA" id="ARBA00022679"/>
    </source>
</evidence>
<feature type="binding site" evidence="10">
    <location>
        <begin position="65"/>
        <end position="68"/>
    </location>
    <ligand>
        <name>carbamoyl phosphate</name>
        <dbReference type="ChEBI" id="CHEBI:58228"/>
    </ligand>
</feature>
<feature type="domain" description="Aspartate/ornithine carbamoyltransferase Asp/Orn-binding" evidence="11">
    <location>
        <begin position="162"/>
        <end position="316"/>
    </location>
</feature>
<organism evidence="13 14">
    <name type="scientific">Heliomicrobium undosum</name>
    <dbReference type="NCBI Taxonomy" id="121734"/>
    <lineage>
        <taxon>Bacteria</taxon>
        <taxon>Bacillati</taxon>
        <taxon>Bacillota</taxon>
        <taxon>Clostridia</taxon>
        <taxon>Eubacteriales</taxon>
        <taxon>Heliobacteriaceae</taxon>
        <taxon>Heliomicrobium</taxon>
    </lineage>
</organism>
<keyword evidence="7 10" id="KW-0963">Cytoplasm</keyword>
<dbReference type="PRINTS" id="PR00100">
    <property type="entry name" value="AOTCASE"/>
</dbReference>
<evidence type="ECO:0000256" key="9">
    <source>
        <dbReference type="ARBA" id="ARBA00048772"/>
    </source>
</evidence>
<dbReference type="PRINTS" id="PR00102">
    <property type="entry name" value="OTCASE"/>
</dbReference>
<dbReference type="GO" id="GO:0005737">
    <property type="term" value="C:cytoplasm"/>
    <property type="evidence" value="ECO:0007669"/>
    <property type="project" value="UniProtKB-SubCell"/>
</dbReference>
<dbReference type="Pfam" id="PF02729">
    <property type="entry name" value="OTCace_N"/>
    <property type="match status" value="1"/>
</dbReference>
<evidence type="ECO:0000313" key="13">
    <source>
        <dbReference type="EMBL" id="MZP30646.1"/>
    </source>
</evidence>
<dbReference type="InterPro" id="IPR024904">
    <property type="entry name" value="OTCase_ArgI"/>
</dbReference>
<proteinExistence type="inferred from homology"/>
<dbReference type="PROSITE" id="PS00097">
    <property type="entry name" value="CARBAMOYLTRANSFERASE"/>
    <property type="match status" value="1"/>
</dbReference>
<feature type="domain" description="Aspartate/ornithine carbamoyltransferase carbamoyl-P binding" evidence="12">
    <location>
        <begin position="16"/>
        <end position="156"/>
    </location>
</feature>
<sequence>MTTAQLPKLDPAMKGRDFLSLHDFSRDEIFHFINLARELKALQKDRIPHHYLAGKTLGMIFTKSSTRTRVSFEVGMYQLGGNALFLSSADIQLGRGEPIKDTARVLSRYVDGIMIRTFAHSDVTELAQYADIPVINGLTDLLHPCQVLADLMTVVEYKGKTDGLKMTFIGDGNNMAHELMFGGAKAGMDVVICTPEAYRPDPEIVRIATEDAKAHGGSITLMSDPVAASKDADVLYTDVWASMGQEGEAQKRAQAFQGFMIDGTIMKVAHPKAIVLHCLPAHRGEEITDEVIEGPQSAVFDEAENRLHAQKAIMASVM</sequence>
<comment type="similarity">
    <text evidence="4 10">Belongs to the aspartate/ornithine carbamoyltransferase superfamily. OTCase family.</text>
</comment>
<feature type="binding site" evidence="10">
    <location>
        <position position="306"/>
    </location>
    <ligand>
        <name>carbamoyl phosphate</name>
        <dbReference type="ChEBI" id="CHEBI:58228"/>
    </ligand>
</feature>
<evidence type="ECO:0000256" key="4">
    <source>
        <dbReference type="ARBA" id="ARBA00007805"/>
    </source>
</evidence>
<accession>A0A845L4M5</accession>
<evidence type="ECO:0000256" key="6">
    <source>
        <dbReference type="ARBA" id="ARBA00016634"/>
    </source>
</evidence>
<dbReference type="GO" id="GO:0019240">
    <property type="term" value="P:citrulline biosynthetic process"/>
    <property type="evidence" value="ECO:0007669"/>
    <property type="project" value="TreeGrafter"/>
</dbReference>
<evidence type="ECO:0000259" key="12">
    <source>
        <dbReference type="Pfam" id="PF02729"/>
    </source>
</evidence>
<evidence type="ECO:0000256" key="10">
    <source>
        <dbReference type="HAMAP-Rule" id="MF_01109"/>
    </source>
</evidence>
<reference evidence="13 14" key="1">
    <citation type="submission" date="2020-01" db="EMBL/GenBank/DDBJ databases">
        <title>Whole-genome sequence of Heliobacterium undosum DSM 13378.</title>
        <authorList>
            <person name="Kyndt J.A."/>
            <person name="Meyer T.E."/>
        </authorList>
    </citation>
    <scope>NUCLEOTIDE SEQUENCE [LARGE SCALE GENOMIC DNA]</scope>
    <source>
        <strain evidence="13 14">DSM 13378</strain>
    </source>
</reference>
<feature type="binding site" evidence="10">
    <location>
        <begin position="242"/>
        <end position="243"/>
    </location>
    <ligand>
        <name>L-ornithine</name>
        <dbReference type="ChEBI" id="CHEBI:46911"/>
    </ligand>
</feature>
<protein>
    <recommendedName>
        <fullName evidence="6 10">Ornithine carbamoyltransferase</fullName>
        <shortName evidence="10">OTCase</shortName>
        <ecNumber evidence="5 10">2.1.3.3</ecNumber>
    </recommendedName>
</protein>
<comment type="subcellular location">
    <subcellularLocation>
        <location evidence="2 10">Cytoplasm</location>
    </subcellularLocation>
</comment>
<feature type="binding site" evidence="10">
    <location>
        <begin position="143"/>
        <end position="146"/>
    </location>
    <ligand>
        <name>carbamoyl phosphate</name>
        <dbReference type="ChEBI" id="CHEBI:58228"/>
    </ligand>
</feature>
<dbReference type="GO" id="GO:0016597">
    <property type="term" value="F:amino acid binding"/>
    <property type="evidence" value="ECO:0007669"/>
    <property type="project" value="InterPro"/>
</dbReference>
<evidence type="ECO:0000256" key="3">
    <source>
        <dbReference type="ARBA" id="ARBA00004975"/>
    </source>
</evidence>
<dbReference type="AlphaFoldDB" id="A0A845L4M5"/>
<feature type="binding site" evidence="10">
    <location>
        <position position="92"/>
    </location>
    <ligand>
        <name>carbamoyl phosphate</name>
        <dbReference type="ChEBI" id="CHEBI:58228"/>
    </ligand>
</feature>
<dbReference type="GO" id="GO:0042450">
    <property type="term" value="P:L-arginine biosynthetic process via ornithine"/>
    <property type="evidence" value="ECO:0007669"/>
    <property type="project" value="UniProtKB-UniRule"/>
</dbReference>
<dbReference type="NCBIfam" id="NF001986">
    <property type="entry name" value="PRK00779.1"/>
    <property type="match status" value="1"/>
</dbReference>
<dbReference type="InterPro" id="IPR002292">
    <property type="entry name" value="Orn/put_carbamltrans"/>
</dbReference>
<comment type="caution">
    <text evidence="13">The sequence shown here is derived from an EMBL/GenBank/DDBJ whole genome shotgun (WGS) entry which is preliminary data.</text>
</comment>
<keyword evidence="14" id="KW-1185">Reference proteome</keyword>
<dbReference type="NCBIfam" id="TIGR00658">
    <property type="entry name" value="orni_carb_tr"/>
    <property type="match status" value="1"/>
</dbReference>
<dbReference type="RefSeq" id="WP_161259167.1">
    <property type="nucleotide sequence ID" value="NZ_WXEY01000016.1"/>
</dbReference>
<dbReference type="Pfam" id="PF00185">
    <property type="entry name" value="OTCace"/>
    <property type="match status" value="1"/>
</dbReference>
<feature type="binding site" evidence="10">
    <location>
        <begin position="278"/>
        <end position="279"/>
    </location>
    <ligand>
        <name>carbamoyl phosphate</name>
        <dbReference type="ChEBI" id="CHEBI:58228"/>
    </ligand>
</feature>
<dbReference type="FunFam" id="3.40.50.1370:FF:000008">
    <property type="entry name" value="Ornithine carbamoyltransferase"/>
    <property type="match status" value="1"/>
</dbReference>
<dbReference type="InterPro" id="IPR006132">
    <property type="entry name" value="Asp/Orn_carbamoyltranf_P-bd"/>
</dbReference>
<evidence type="ECO:0000256" key="1">
    <source>
        <dbReference type="ARBA" id="ARBA00003822"/>
    </source>
</evidence>
<evidence type="ECO:0000259" key="11">
    <source>
        <dbReference type="Pfam" id="PF00185"/>
    </source>
</evidence>
<name>A0A845L4M5_9FIRM</name>
<dbReference type="Proteomes" id="UP000463470">
    <property type="component" value="Unassembled WGS sequence"/>
</dbReference>
<keyword evidence="8 10" id="KW-0808">Transferase</keyword>
<evidence type="ECO:0000256" key="7">
    <source>
        <dbReference type="ARBA" id="ARBA00022490"/>
    </source>
</evidence>
<evidence type="ECO:0000256" key="2">
    <source>
        <dbReference type="ARBA" id="ARBA00004496"/>
    </source>
</evidence>
<dbReference type="GO" id="GO:0004585">
    <property type="term" value="F:ornithine carbamoyltransferase activity"/>
    <property type="evidence" value="ECO:0007669"/>
    <property type="project" value="UniProtKB-UniRule"/>
</dbReference>
<dbReference type="SUPFAM" id="SSF53671">
    <property type="entry name" value="Aspartate/ornithine carbamoyltransferase"/>
    <property type="match status" value="1"/>
</dbReference>
<evidence type="ECO:0000313" key="14">
    <source>
        <dbReference type="Proteomes" id="UP000463470"/>
    </source>
</evidence>
<dbReference type="OrthoDB" id="9802587at2"/>
<dbReference type="PANTHER" id="PTHR45753:SF3">
    <property type="entry name" value="ORNITHINE TRANSCARBAMYLASE, MITOCHONDRIAL"/>
    <property type="match status" value="1"/>
</dbReference>
<comment type="catalytic activity">
    <reaction evidence="9 10">
        <text>carbamoyl phosphate + L-ornithine = L-citrulline + phosphate + H(+)</text>
        <dbReference type="Rhea" id="RHEA:19513"/>
        <dbReference type="ChEBI" id="CHEBI:15378"/>
        <dbReference type="ChEBI" id="CHEBI:43474"/>
        <dbReference type="ChEBI" id="CHEBI:46911"/>
        <dbReference type="ChEBI" id="CHEBI:57743"/>
        <dbReference type="ChEBI" id="CHEBI:58228"/>
        <dbReference type="EC" id="2.1.3.3"/>
    </reaction>
</comment>
<dbReference type="InterPro" id="IPR006130">
    <property type="entry name" value="Asp/Orn_carbamoylTrfase"/>
</dbReference>
<evidence type="ECO:0000256" key="5">
    <source>
        <dbReference type="ARBA" id="ARBA00013007"/>
    </source>
</evidence>
<dbReference type="InterPro" id="IPR036901">
    <property type="entry name" value="Asp/Orn_carbamoylTrfase_sf"/>
</dbReference>
<dbReference type="HAMAP" id="MF_01109">
    <property type="entry name" value="OTCase"/>
    <property type="match status" value="1"/>
</dbReference>
<dbReference type="PANTHER" id="PTHR45753">
    <property type="entry name" value="ORNITHINE CARBAMOYLTRANSFERASE, MITOCHONDRIAL"/>
    <property type="match status" value="1"/>
</dbReference>
<dbReference type="EC" id="2.1.3.3" evidence="5 10"/>
<feature type="binding site" evidence="10">
    <location>
        <position position="174"/>
    </location>
    <ligand>
        <name>L-ornithine</name>
        <dbReference type="ChEBI" id="CHEBI:46911"/>
    </ligand>
</feature>
<feature type="binding site" evidence="10">
    <location>
        <position position="238"/>
    </location>
    <ligand>
        <name>L-ornithine</name>
        <dbReference type="ChEBI" id="CHEBI:46911"/>
    </ligand>
</feature>
<comment type="function">
    <text evidence="1">Reversibly catalyzes the transfer of the carbamoyl group from carbamoyl phosphate (CP) to the N(epsilon) atom of ornithine (ORN) to produce L-citrulline.</text>
</comment>
<comment type="pathway">
    <text evidence="3">Amino-acid biosynthesis; L-arginine biosynthesis; L-arginine from L-ornithine and carbamoyl phosphate: step 1/3.</text>
</comment>
<gene>
    <name evidence="13" type="primary">argF</name>
    <name evidence="13" type="ORF">GTO91_13085</name>
</gene>
<dbReference type="InterPro" id="IPR006131">
    <property type="entry name" value="Asp_carbamoyltransf_Asp/Orn-bd"/>
</dbReference>